<gene>
    <name evidence="1" type="ORF">O0554_22035</name>
</gene>
<dbReference type="EMBL" id="JAPTNE010000038">
    <property type="protein sequence ID" value="MCZ0809545.1"/>
    <property type="molecule type" value="Genomic_DNA"/>
</dbReference>
<dbReference type="RefSeq" id="WP_258434561.1">
    <property type="nucleotide sequence ID" value="NZ_JANSGW010000038.1"/>
</dbReference>
<dbReference type="Proteomes" id="UP001077662">
    <property type="component" value="Unassembled WGS sequence"/>
</dbReference>
<dbReference type="AlphaFoldDB" id="A0AAP3DLZ8"/>
<name>A0AAP3DLZ8_BRELA</name>
<comment type="caution">
    <text evidence="1">The sequence shown here is derived from an EMBL/GenBank/DDBJ whole genome shotgun (WGS) entry which is preliminary data.</text>
</comment>
<protein>
    <submittedName>
        <fullName evidence="1">Uncharacterized protein</fullName>
    </submittedName>
</protein>
<proteinExistence type="predicted"/>
<sequence length="84" mass="9631">MMKCKLLPVKSEARPSVPDTVPVLYFDARKPVEQGQKQGFLHSMGLCLCNSRDGTSTREQNEVYTKLGYYVTTLTYLLTWKRGR</sequence>
<evidence type="ECO:0000313" key="2">
    <source>
        <dbReference type="Proteomes" id="UP001077662"/>
    </source>
</evidence>
<reference evidence="1" key="1">
    <citation type="submission" date="2022-09" db="EMBL/GenBank/DDBJ databases">
        <title>Genome analysis and characterization of larvicidal activity of Brevibacillus strains.</title>
        <authorList>
            <person name="Patrusheva E.V."/>
            <person name="Izotova A.O."/>
            <person name="Toshchakov S.V."/>
            <person name="Sineoky S.P."/>
        </authorList>
    </citation>
    <scope>NUCLEOTIDE SEQUENCE</scope>
    <source>
        <strain evidence="1">VKPM_B-13247</strain>
    </source>
</reference>
<evidence type="ECO:0000313" key="1">
    <source>
        <dbReference type="EMBL" id="MCZ0809545.1"/>
    </source>
</evidence>
<accession>A0AAP3DLZ8</accession>
<organism evidence="1 2">
    <name type="scientific">Brevibacillus laterosporus</name>
    <name type="common">Bacillus laterosporus</name>
    <dbReference type="NCBI Taxonomy" id="1465"/>
    <lineage>
        <taxon>Bacteria</taxon>
        <taxon>Bacillati</taxon>
        <taxon>Bacillota</taxon>
        <taxon>Bacilli</taxon>
        <taxon>Bacillales</taxon>
        <taxon>Paenibacillaceae</taxon>
        <taxon>Brevibacillus</taxon>
    </lineage>
</organism>